<evidence type="ECO:0000313" key="8">
    <source>
        <dbReference type="Proteomes" id="UP001597304"/>
    </source>
</evidence>
<evidence type="ECO:0000256" key="6">
    <source>
        <dbReference type="SAM" id="MobiDB-lite"/>
    </source>
</evidence>
<dbReference type="Gene3D" id="1.10.60.30">
    <property type="entry name" value="PSPTO4464-like domains"/>
    <property type="match status" value="2"/>
</dbReference>
<accession>A0ABW4KRI6</accession>
<dbReference type="HAMAP" id="MF_00765">
    <property type="entry name" value="DarP"/>
    <property type="match status" value="1"/>
</dbReference>
<evidence type="ECO:0000256" key="4">
    <source>
        <dbReference type="ARBA" id="ARBA00022884"/>
    </source>
</evidence>
<evidence type="ECO:0000256" key="1">
    <source>
        <dbReference type="ARBA" id="ARBA00022490"/>
    </source>
</evidence>
<organism evidence="7 8">
    <name type="scientific">Ottowia flava</name>
    <dbReference type="NCBI Taxonomy" id="2675430"/>
    <lineage>
        <taxon>Bacteria</taxon>
        <taxon>Pseudomonadati</taxon>
        <taxon>Pseudomonadota</taxon>
        <taxon>Betaproteobacteria</taxon>
        <taxon>Burkholderiales</taxon>
        <taxon>Comamonadaceae</taxon>
        <taxon>Ottowia</taxon>
    </lineage>
</organism>
<dbReference type="EMBL" id="JBHUEJ010000018">
    <property type="protein sequence ID" value="MFD1710655.1"/>
    <property type="molecule type" value="Genomic_DNA"/>
</dbReference>
<dbReference type="RefSeq" id="WP_147914607.1">
    <property type="nucleotide sequence ID" value="NZ_JBHUEJ010000018.1"/>
</dbReference>
<dbReference type="Pfam" id="PF04751">
    <property type="entry name" value="DarP"/>
    <property type="match status" value="1"/>
</dbReference>
<comment type="caution">
    <text evidence="7">The sequence shown here is derived from an EMBL/GenBank/DDBJ whole genome shotgun (WGS) entry which is preliminary data.</text>
</comment>
<proteinExistence type="inferred from homology"/>
<protein>
    <recommendedName>
        <fullName evidence="5">Dual-action ribosomal maturation protein DarP</fullName>
    </recommendedName>
    <alternativeName>
        <fullName evidence="5">Large ribosomal subunit assembly factor DarP</fullName>
    </alternativeName>
</protein>
<dbReference type="SUPFAM" id="SSF158710">
    <property type="entry name" value="PSPTO4464-like"/>
    <property type="match status" value="1"/>
</dbReference>
<name>A0ABW4KRI6_9BURK</name>
<dbReference type="InterPro" id="IPR006839">
    <property type="entry name" value="DarP"/>
</dbReference>
<feature type="region of interest" description="Disordered" evidence="6">
    <location>
        <begin position="206"/>
        <end position="232"/>
    </location>
</feature>
<feature type="region of interest" description="Disordered" evidence="6">
    <location>
        <begin position="166"/>
        <end position="191"/>
    </location>
</feature>
<keyword evidence="1 5" id="KW-0963">Cytoplasm</keyword>
<reference evidence="8" key="1">
    <citation type="journal article" date="2019" name="Int. J. Syst. Evol. Microbiol.">
        <title>The Global Catalogue of Microorganisms (GCM) 10K type strain sequencing project: providing services to taxonomists for standard genome sequencing and annotation.</title>
        <authorList>
            <consortium name="The Broad Institute Genomics Platform"/>
            <consortium name="The Broad Institute Genome Sequencing Center for Infectious Disease"/>
            <person name="Wu L."/>
            <person name="Ma J."/>
        </authorList>
    </citation>
    <scope>NUCLEOTIDE SEQUENCE [LARGE SCALE GENOMIC DNA]</scope>
    <source>
        <strain evidence="8">LMG 29247</strain>
    </source>
</reference>
<comment type="subcellular location">
    <subcellularLocation>
        <location evidence="5">Cytoplasm</location>
    </subcellularLocation>
    <text evidence="5">Associates with late stage pre-50S ribosomal subunits.</text>
</comment>
<gene>
    <name evidence="7" type="primary">yjgA</name>
    <name evidence="5" type="synonym">darP</name>
    <name evidence="7" type="ORF">ACFSF0_08570</name>
</gene>
<comment type="similarity">
    <text evidence="5">Belongs to the DarP family.</text>
</comment>
<dbReference type="PANTHER" id="PTHR38101:SF1">
    <property type="entry name" value="UPF0307 PROTEIN YJGA"/>
    <property type="match status" value="1"/>
</dbReference>
<dbReference type="CDD" id="cd16331">
    <property type="entry name" value="YjgA-like"/>
    <property type="match status" value="1"/>
</dbReference>
<comment type="function">
    <text evidence="5">Member of a network of 50S ribosomal subunit biogenesis factors which assembles along the 30S-50S interface, preventing incorrect 23S rRNA structures from forming. Promotes peptidyl transferase center (PTC) maturation.</text>
</comment>
<sequence>MSRKPKKGYFVRGQFVAEGSELDEELKREMHGDGPSKTDLKAQSTELQALGEKLLTLRSDLLAPLDLPSKLIDGLQELNRITNFEGKRRQSQYVGKLMRQLTEEQVDAIRTALDEQRKGSAKDTLRLHAAENWRERLIGEDAAVNAWVSQFPDTDVQQLRALVRQARKDAPAPGDARVAESQGQAPRQSRAYRELFQLVRDALERAESAAETQPVQPIDADEAGYTDDSRAG</sequence>
<dbReference type="Proteomes" id="UP001597304">
    <property type="component" value="Unassembled WGS sequence"/>
</dbReference>
<keyword evidence="3 5" id="KW-0699">rRNA-binding</keyword>
<keyword evidence="2 5" id="KW-0690">Ribosome biogenesis</keyword>
<evidence type="ECO:0000256" key="5">
    <source>
        <dbReference type="HAMAP-Rule" id="MF_00765"/>
    </source>
</evidence>
<dbReference type="NCBIfam" id="NF003593">
    <property type="entry name" value="PRK05255.1-1"/>
    <property type="match status" value="1"/>
</dbReference>
<dbReference type="InterPro" id="IPR023153">
    <property type="entry name" value="DarP_sf"/>
</dbReference>
<dbReference type="PANTHER" id="PTHR38101">
    <property type="entry name" value="UPF0307 PROTEIN YJGA"/>
    <property type="match status" value="1"/>
</dbReference>
<evidence type="ECO:0000256" key="2">
    <source>
        <dbReference type="ARBA" id="ARBA00022517"/>
    </source>
</evidence>
<evidence type="ECO:0000256" key="3">
    <source>
        <dbReference type="ARBA" id="ARBA00022730"/>
    </source>
</evidence>
<evidence type="ECO:0000313" key="7">
    <source>
        <dbReference type="EMBL" id="MFD1710655.1"/>
    </source>
</evidence>
<keyword evidence="8" id="KW-1185">Reference proteome</keyword>
<keyword evidence="4 5" id="KW-0694">RNA-binding</keyword>